<evidence type="ECO:0000313" key="6">
    <source>
        <dbReference type="Proteomes" id="UP000008632"/>
    </source>
</evidence>
<gene>
    <name evidence="5" type="ordered locus">Psesu_3033</name>
</gene>
<dbReference type="GO" id="GO:0000976">
    <property type="term" value="F:transcription cis-regulatory region binding"/>
    <property type="evidence" value="ECO:0007669"/>
    <property type="project" value="TreeGrafter"/>
</dbReference>
<dbReference type="PANTHER" id="PTHR30055">
    <property type="entry name" value="HTH-TYPE TRANSCRIPTIONAL REGULATOR RUTR"/>
    <property type="match status" value="1"/>
</dbReference>
<dbReference type="HOGENOM" id="CLU_069356_1_1_6"/>
<dbReference type="SUPFAM" id="SSF46689">
    <property type="entry name" value="Homeodomain-like"/>
    <property type="match status" value="1"/>
</dbReference>
<dbReference type="AlphaFoldDB" id="E6WXJ0"/>
<feature type="compositionally biased region" description="Basic and acidic residues" evidence="3">
    <location>
        <begin position="19"/>
        <end position="29"/>
    </location>
</feature>
<accession>E6WXJ0</accession>
<keyword evidence="6" id="KW-1185">Reference proteome</keyword>
<dbReference type="InterPro" id="IPR009057">
    <property type="entry name" value="Homeodomain-like_sf"/>
</dbReference>
<dbReference type="SUPFAM" id="SSF48498">
    <property type="entry name" value="Tetracyclin repressor-like, C-terminal domain"/>
    <property type="match status" value="1"/>
</dbReference>
<evidence type="ECO:0000256" key="1">
    <source>
        <dbReference type="ARBA" id="ARBA00023125"/>
    </source>
</evidence>
<feature type="region of interest" description="Disordered" evidence="3">
    <location>
        <begin position="1"/>
        <end position="50"/>
    </location>
</feature>
<dbReference type="RefSeq" id="WP_013536681.1">
    <property type="nucleotide sequence ID" value="NC_014924.1"/>
</dbReference>
<keyword evidence="1 2" id="KW-0238">DNA-binding</keyword>
<dbReference type="Gene3D" id="1.10.357.10">
    <property type="entry name" value="Tetracycline Repressor, domain 2"/>
    <property type="match status" value="1"/>
</dbReference>
<dbReference type="eggNOG" id="COG1309">
    <property type="taxonomic scope" value="Bacteria"/>
</dbReference>
<evidence type="ECO:0000313" key="5">
    <source>
        <dbReference type="EMBL" id="ADV28856.1"/>
    </source>
</evidence>
<dbReference type="STRING" id="743721.Psesu_3033"/>
<evidence type="ECO:0000256" key="3">
    <source>
        <dbReference type="SAM" id="MobiDB-lite"/>
    </source>
</evidence>
<dbReference type="InterPro" id="IPR001647">
    <property type="entry name" value="HTH_TetR"/>
</dbReference>
<name>E6WXJ0_PSEUU</name>
<feature type="compositionally biased region" description="Low complexity" evidence="3">
    <location>
        <begin position="1"/>
        <end position="17"/>
    </location>
</feature>
<dbReference type="InterPro" id="IPR050109">
    <property type="entry name" value="HTH-type_TetR-like_transc_reg"/>
</dbReference>
<dbReference type="OrthoDB" id="8961953at2"/>
<dbReference type="InterPro" id="IPR036271">
    <property type="entry name" value="Tet_transcr_reg_TetR-rel_C_sf"/>
</dbReference>
<proteinExistence type="predicted"/>
<protein>
    <submittedName>
        <fullName evidence="5">Regulatory protein TetR</fullName>
    </submittedName>
</protein>
<dbReference type="PROSITE" id="PS50977">
    <property type="entry name" value="HTH_TETR_2"/>
    <property type="match status" value="1"/>
</dbReference>
<dbReference type="Pfam" id="PF00440">
    <property type="entry name" value="TetR_N"/>
    <property type="match status" value="1"/>
</dbReference>
<sequence>MTSKAPSPSAAASVTAVNHRAETASDAPRDTPPATPRRSRGRPHGDGPDQRHRLLDAALACYVARGMAATRLRDIAAEAEVTPALVHYYFNDATGLREAVIAERLMPVFEQVRDSLLGMPDAPLREVVTAFVDGICAQVERHPWLPGLWIREVVSDGGDLRDLLVTRLAPQIATVMAARFAAEQAAGRLNPALDPRLLMVSLVGLTLFPASGTPIWRQLFDAADLGIEDIRKHALALLGHGLELPA</sequence>
<dbReference type="KEGG" id="psu:Psesu_3033"/>
<reference evidence="5 6" key="1">
    <citation type="submission" date="2011-01" db="EMBL/GenBank/DDBJ databases">
        <title>Complete sequence of Pseudoxanthomonas suwonensis 11-1.</title>
        <authorList>
            <consortium name="US DOE Joint Genome Institute"/>
            <person name="Lucas S."/>
            <person name="Copeland A."/>
            <person name="Lapidus A."/>
            <person name="Cheng J.-F."/>
            <person name="Goodwin L."/>
            <person name="Pitluck S."/>
            <person name="Teshima H."/>
            <person name="Detter J.C."/>
            <person name="Han C."/>
            <person name="Tapia R."/>
            <person name="Land M."/>
            <person name="Hauser L."/>
            <person name="Kyrpides N."/>
            <person name="Ivanova N."/>
            <person name="Ovchinnikova G."/>
            <person name="Siebers A.K."/>
            <person name="Allgaier M."/>
            <person name="Thelen M.P."/>
            <person name="Hugenholtz P."/>
            <person name="Gladden J."/>
            <person name="Woyke T."/>
        </authorList>
    </citation>
    <scope>NUCLEOTIDE SEQUENCE [LARGE SCALE GENOMIC DNA]</scope>
    <source>
        <strain evidence="6">11-1</strain>
    </source>
</reference>
<organism evidence="5 6">
    <name type="scientific">Pseudoxanthomonas suwonensis (strain 11-1)</name>
    <dbReference type="NCBI Taxonomy" id="743721"/>
    <lineage>
        <taxon>Bacteria</taxon>
        <taxon>Pseudomonadati</taxon>
        <taxon>Pseudomonadota</taxon>
        <taxon>Gammaproteobacteria</taxon>
        <taxon>Lysobacterales</taxon>
        <taxon>Lysobacteraceae</taxon>
        <taxon>Pseudoxanthomonas</taxon>
    </lineage>
</organism>
<dbReference type="PANTHER" id="PTHR30055:SF219">
    <property type="entry name" value="TRANSCRIPTIONAL REGULATORY PROTEIN"/>
    <property type="match status" value="1"/>
</dbReference>
<evidence type="ECO:0000259" key="4">
    <source>
        <dbReference type="PROSITE" id="PS50977"/>
    </source>
</evidence>
<evidence type="ECO:0000256" key="2">
    <source>
        <dbReference type="PROSITE-ProRule" id="PRU00335"/>
    </source>
</evidence>
<dbReference type="Proteomes" id="UP000008632">
    <property type="component" value="Chromosome"/>
</dbReference>
<feature type="DNA-binding region" description="H-T-H motif" evidence="2">
    <location>
        <begin position="71"/>
        <end position="90"/>
    </location>
</feature>
<dbReference type="GO" id="GO:0003700">
    <property type="term" value="F:DNA-binding transcription factor activity"/>
    <property type="evidence" value="ECO:0007669"/>
    <property type="project" value="TreeGrafter"/>
</dbReference>
<feature type="domain" description="HTH tetR-type" evidence="4">
    <location>
        <begin position="48"/>
        <end position="108"/>
    </location>
</feature>
<dbReference type="EMBL" id="CP002446">
    <property type="protein sequence ID" value="ADV28856.1"/>
    <property type="molecule type" value="Genomic_DNA"/>
</dbReference>